<proteinExistence type="predicted"/>
<protein>
    <submittedName>
        <fullName evidence="3">Alpha-1,2-fucosyltransferase</fullName>
    </submittedName>
</protein>
<evidence type="ECO:0000313" key="3">
    <source>
        <dbReference type="EMBL" id="CAC9976388.1"/>
    </source>
</evidence>
<dbReference type="PANTHER" id="PTHR11927">
    <property type="entry name" value="GALACTOSIDE 2-L-FUCOSYLTRANSFERASE"/>
    <property type="match status" value="1"/>
</dbReference>
<dbReference type="Pfam" id="PF01531">
    <property type="entry name" value="Glyco_transf_11"/>
    <property type="match status" value="1"/>
</dbReference>
<evidence type="ECO:0000256" key="1">
    <source>
        <dbReference type="ARBA" id="ARBA00022676"/>
    </source>
</evidence>
<dbReference type="Proteomes" id="UP000533639">
    <property type="component" value="Unassembled WGS sequence"/>
</dbReference>
<accession>A0A9N8J574</accession>
<evidence type="ECO:0000313" key="4">
    <source>
        <dbReference type="Proteomes" id="UP000533639"/>
    </source>
</evidence>
<dbReference type="CDD" id="cd11301">
    <property type="entry name" value="Fut1_Fut2_like"/>
    <property type="match status" value="1"/>
</dbReference>
<dbReference type="GO" id="GO:0016020">
    <property type="term" value="C:membrane"/>
    <property type="evidence" value="ECO:0007669"/>
    <property type="project" value="InterPro"/>
</dbReference>
<dbReference type="RefSeq" id="WP_180860898.1">
    <property type="nucleotide sequence ID" value="NZ_CAIJDE010000062.1"/>
</dbReference>
<dbReference type="GO" id="GO:0005975">
    <property type="term" value="P:carbohydrate metabolic process"/>
    <property type="evidence" value="ECO:0007669"/>
    <property type="project" value="InterPro"/>
</dbReference>
<dbReference type="GO" id="GO:0008107">
    <property type="term" value="F:galactoside 2-alpha-L-fucosyltransferase activity"/>
    <property type="evidence" value="ECO:0007669"/>
    <property type="project" value="InterPro"/>
</dbReference>
<dbReference type="EMBL" id="CAIJDE010000062">
    <property type="protein sequence ID" value="CAC9976388.1"/>
    <property type="molecule type" value="Genomic_DNA"/>
</dbReference>
<keyword evidence="4" id="KW-1185">Reference proteome</keyword>
<keyword evidence="1" id="KW-0328">Glycosyltransferase</keyword>
<reference evidence="3 4" key="1">
    <citation type="submission" date="2020-06" db="EMBL/GenBank/DDBJ databases">
        <authorList>
            <person name="Criscuolo A."/>
        </authorList>
    </citation>
    <scope>NUCLEOTIDE SEQUENCE [LARGE SCALE GENOMIC DNA]</scope>
    <source>
        <strain evidence="3">PXU-55</strain>
    </source>
</reference>
<name>A0A9N8J574_9FLAO</name>
<dbReference type="InterPro" id="IPR002516">
    <property type="entry name" value="Glyco_trans_11"/>
</dbReference>
<organism evidence="3 4">
    <name type="scientific">Flavobacterium panici</name>
    <dbReference type="NCBI Taxonomy" id="2654843"/>
    <lineage>
        <taxon>Bacteria</taxon>
        <taxon>Pseudomonadati</taxon>
        <taxon>Bacteroidota</taxon>
        <taxon>Flavobacteriia</taxon>
        <taxon>Flavobacteriales</taxon>
        <taxon>Flavobacteriaceae</taxon>
        <taxon>Flavobacterium</taxon>
    </lineage>
</organism>
<comment type="caution">
    <text evidence="3">The sequence shown here is derived from an EMBL/GenBank/DDBJ whole genome shotgun (WGS) entry which is preliminary data.</text>
</comment>
<dbReference type="PANTHER" id="PTHR11927:SF9">
    <property type="entry name" value="L-FUCOSYLTRANSFERASE"/>
    <property type="match status" value="1"/>
</dbReference>
<sequence length="299" mass="35851">MLTFNSLGRKGNLGNQLFQIASTVGLAIKHNKPFSFPEWGYSDYFDYELPKQDKSKKLIQIVEKNYEFHNWEIGNEDYDINGALQSEKYFDIETTKKIFKFKDVFVQELLTKYDYLFKNRPIFISVRRGDFVCHPHYYQLPYWYYILALKNNFADWEKRDLIFMSDNIEYCKRHFKFLKNACFLENLTAVEQLILGSQGQDFIISNSTFSWWVAWLGEKKNSKIIRPVKNFRGSFAKLNNDKDFFPDRWLSFDYKKHCLKPKNYILFFKEINFQSNDVVCQGIAVITNIINRVKKRIFR</sequence>
<gene>
    <name evidence="3" type="ORF">FLAPXU55_04114</name>
</gene>
<keyword evidence="2" id="KW-0808">Transferase</keyword>
<dbReference type="AlphaFoldDB" id="A0A9N8J574"/>
<evidence type="ECO:0000256" key="2">
    <source>
        <dbReference type="ARBA" id="ARBA00022679"/>
    </source>
</evidence>